<dbReference type="AlphaFoldDB" id="A0AA36GZV7"/>
<keyword evidence="3" id="KW-1185">Reference proteome</keyword>
<dbReference type="PANTHER" id="PTHR10334">
    <property type="entry name" value="CYSTEINE-RICH SECRETORY PROTEIN-RELATED"/>
    <property type="match status" value="1"/>
</dbReference>
<dbReference type="SUPFAM" id="SSF55797">
    <property type="entry name" value="PR-1-like"/>
    <property type="match status" value="2"/>
</dbReference>
<organism evidence="2 3">
    <name type="scientific">Cylicocyclus nassatus</name>
    <name type="common">Nematode worm</name>
    <dbReference type="NCBI Taxonomy" id="53992"/>
    <lineage>
        <taxon>Eukaryota</taxon>
        <taxon>Metazoa</taxon>
        <taxon>Ecdysozoa</taxon>
        <taxon>Nematoda</taxon>
        <taxon>Chromadorea</taxon>
        <taxon>Rhabditida</taxon>
        <taxon>Rhabditina</taxon>
        <taxon>Rhabditomorpha</taxon>
        <taxon>Strongyloidea</taxon>
        <taxon>Strongylidae</taxon>
        <taxon>Cylicocyclus</taxon>
    </lineage>
</organism>
<sequence>MVNALTFTLVFLHVGGEYLTLGTIFADEYPCDFEGSTPLKRVEVILHDHNDIRSKVAKAKGISNENHVLPEGGNIYKLRWSCELESLASFAVEDCSPNGVGAEDYAMNYAFINSTDEHDLNDPYHTAFQKWIFAAVKNFSNKFEGNMDVLPFANIIRARTTRVGCFQKICDNLAAVACAYDSPVITIGETIYTKGTGCRIDAECTIYPESHCETETDLCVAPEISDSEAFDTDIIPAKIVSSMKSSSELGQRSKLHEGGVLLVHNDSEAELSGTTSSYESLAGATVKVAIVAQESSTICPQSVGMSDTLRKSILALHNSRRSLLARGLVAKKNGRFLPMAGNMIKLIYSCALETFAFSYAATCSMVESEPDTRVGIGELVAVLSGSNATTFEEAVDLAARTWWDTLQSEMNGLGKAVILSFTHDEAIFQFFQMAWADVREIGCGIVKCDDMINFVCRYYPAGIEFYQQVYDPREPCESCPWGTRCEVETGLCEQPEDSAKGLYISSILLLISTLLL</sequence>
<accession>A0AA36GZV7</accession>
<feature type="domain" description="SCP" evidence="1">
    <location>
        <begin position="39"/>
        <end position="188"/>
    </location>
</feature>
<dbReference type="SMART" id="SM00198">
    <property type="entry name" value="SCP"/>
    <property type="match status" value="2"/>
</dbReference>
<evidence type="ECO:0000313" key="2">
    <source>
        <dbReference type="EMBL" id="CAJ0601182.1"/>
    </source>
</evidence>
<dbReference type="InterPro" id="IPR014044">
    <property type="entry name" value="CAP_dom"/>
</dbReference>
<name>A0AA36GZV7_CYLNA</name>
<gene>
    <name evidence="2" type="ORF">CYNAS_LOCUS13165</name>
</gene>
<dbReference type="EMBL" id="CATQJL010000305">
    <property type="protein sequence ID" value="CAJ0601182.1"/>
    <property type="molecule type" value="Genomic_DNA"/>
</dbReference>
<dbReference type="CDD" id="cd05380">
    <property type="entry name" value="CAP_euk"/>
    <property type="match status" value="2"/>
</dbReference>
<evidence type="ECO:0000313" key="3">
    <source>
        <dbReference type="Proteomes" id="UP001176961"/>
    </source>
</evidence>
<evidence type="ECO:0000259" key="1">
    <source>
        <dbReference type="SMART" id="SM00198"/>
    </source>
</evidence>
<reference evidence="2" key="1">
    <citation type="submission" date="2023-07" db="EMBL/GenBank/DDBJ databases">
        <authorList>
            <consortium name="CYATHOMIX"/>
        </authorList>
    </citation>
    <scope>NUCLEOTIDE SEQUENCE</scope>
    <source>
        <strain evidence="2">N/A</strain>
    </source>
</reference>
<dbReference type="Pfam" id="PF00188">
    <property type="entry name" value="CAP"/>
    <property type="match status" value="2"/>
</dbReference>
<comment type="caution">
    <text evidence="2">The sequence shown here is derived from an EMBL/GenBank/DDBJ whole genome shotgun (WGS) entry which is preliminary data.</text>
</comment>
<protein>
    <recommendedName>
        <fullName evidence="1">SCP domain-containing protein</fullName>
    </recommendedName>
</protein>
<dbReference type="Gene3D" id="3.40.33.10">
    <property type="entry name" value="CAP"/>
    <property type="match status" value="2"/>
</dbReference>
<dbReference type="InterPro" id="IPR035940">
    <property type="entry name" value="CAP_sf"/>
</dbReference>
<dbReference type="Proteomes" id="UP001176961">
    <property type="component" value="Unassembled WGS sequence"/>
</dbReference>
<feature type="domain" description="SCP" evidence="1">
    <location>
        <begin position="308"/>
        <end position="465"/>
    </location>
</feature>
<dbReference type="InterPro" id="IPR001283">
    <property type="entry name" value="CRISP-related"/>
</dbReference>
<proteinExistence type="predicted"/>